<evidence type="ECO:0000313" key="8">
    <source>
        <dbReference type="Proteomes" id="UP000309016"/>
    </source>
</evidence>
<feature type="signal peptide" evidence="5">
    <location>
        <begin position="1"/>
        <end position="19"/>
    </location>
</feature>
<keyword evidence="4" id="KW-1133">Transmembrane helix</keyword>
<dbReference type="AlphaFoldDB" id="A0A5B7X6L3"/>
<name>A0A5B7X6L3_9FLAO</name>
<evidence type="ECO:0000313" key="7">
    <source>
        <dbReference type="EMBL" id="QCY71116.1"/>
    </source>
</evidence>
<keyword evidence="5" id="KW-0732">Signal</keyword>
<dbReference type="RefSeq" id="WP_139067666.1">
    <property type="nucleotide sequence ID" value="NZ_CP040812.1"/>
</dbReference>
<evidence type="ECO:0000256" key="1">
    <source>
        <dbReference type="ARBA" id="ARBA00023015"/>
    </source>
</evidence>
<dbReference type="Proteomes" id="UP000309016">
    <property type="component" value="Chromosome"/>
</dbReference>
<feature type="transmembrane region" description="Helical" evidence="4">
    <location>
        <begin position="233"/>
        <end position="255"/>
    </location>
</feature>
<dbReference type="Pfam" id="PF00196">
    <property type="entry name" value="GerE"/>
    <property type="match status" value="1"/>
</dbReference>
<dbReference type="PANTHER" id="PTHR44688">
    <property type="entry name" value="DNA-BINDING TRANSCRIPTIONAL ACTIVATOR DEVR_DOSR"/>
    <property type="match status" value="1"/>
</dbReference>
<dbReference type="PANTHER" id="PTHR44688:SF16">
    <property type="entry name" value="DNA-BINDING TRANSCRIPTIONAL ACTIVATOR DEVR_DOSR"/>
    <property type="match status" value="1"/>
</dbReference>
<dbReference type="InterPro" id="IPR036388">
    <property type="entry name" value="WH-like_DNA-bd_sf"/>
</dbReference>
<dbReference type="OrthoDB" id="9807565at2"/>
<evidence type="ECO:0000256" key="3">
    <source>
        <dbReference type="ARBA" id="ARBA00023163"/>
    </source>
</evidence>
<dbReference type="GO" id="GO:0003677">
    <property type="term" value="F:DNA binding"/>
    <property type="evidence" value="ECO:0007669"/>
    <property type="project" value="UniProtKB-KW"/>
</dbReference>
<evidence type="ECO:0000259" key="6">
    <source>
        <dbReference type="PROSITE" id="PS50043"/>
    </source>
</evidence>
<evidence type="ECO:0000256" key="5">
    <source>
        <dbReference type="SAM" id="SignalP"/>
    </source>
</evidence>
<dbReference type="CDD" id="cd06170">
    <property type="entry name" value="LuxR_C_like"/>
    <property type="match status" value="1"/>
</dbReference>
<dbReference type="SUPFAM" id="SSF46894">
    <property type="entry name" value="C-terminal effector domain of the bipartite response regulators"/>
    <property type="match status" value="1"/>
</dbReference>
<dbReference type="GO" id="GO:0006355">
    <property type="term" value="P:regulation of DNA-templated transcription"/>
    <property type="evidence" value="ECO:0007669"/>
    <property type="project" value="InterPro"/>
</dbReference>
<protein>
    <submittedName>
        <fullName evidence="7">Response regulator transcription factor</fullName>
    </submittedName>
</protein>
<feature type="domain" description="HTH luxR-type" evidence="6">
    <location>
        <begin position="262"/>
        <end position="327"/>
    </location>
</feature>
<dbReference type="PROSITE" id="PS50043">
    <property type="entry name" value="HTH_LUXR_2"/>
    <property type="match status" value="1"/>
</dbReference>
<dbReference type="Gene3D" id="1.10.10.10">
    <property type="entry name" value="Winged helix-like DNA-binding domain superfamily/Winged helix DNA-binding domain"/>
    <property type="match status" value="1"/>
</dbReference>
<dbReference type="KEGG" id="afla:FHG64_17885"/>
<organism evidence="7 8">
    <name type="scientific">Antarcticibacterium flavum</name>
    <dbReference type="NCBI Taxonomy" id="2058175"/>
    <lineage>
        <taxon>Bacteria</taxon>
        <taxon>Pseudomonadati</taxon>
        <taxon>Bacteroidota</taxon>
        <taxon>Flavobacteriia</taxon>
        <taxon>Flavobacteriales</taxon>
        <taxon>Flavobacteriaceae</taxon>
        <taxon>Antarcticibacterium</taxon>
    </lineage>
</organism>
<evidence type="ECO:0000256" key="4">
    <source>
        <dbReference type="SAM" id="Phobius"/>
    </source>
</evidence>
<dbReference type="InterPro" id="IPR000792">
    <property type="entry name" value="Tscrpt_reg_LuxR_C"/>
</dbReference>
<keyword evidence="3" id="KW-0804">Transcription</keyword>
<reference evidence="7 8" key="1">
    <citation type="submission" date="2019-06" db="EMBL/GenBank/DDBJ databases">
        <title>Complete genome sequence of Antarcticibacterium flavum KCTC 52984T from an Antarctic marine sediment.</title>
        <authorList>
            <person name="Lee Y.M."/>
            <person name="Shin S.C."/>
        </authorList>
    </citation>
    <scope>NUCLEOTIDE SEQUENCE [LARGE SCALE GENOMIC DNA]</scope>
    <source>
        <strain evidence="7 8">KCTC 52984</strain>
    </source>
</reference>
<evidence type="ECO:0000256" key="2">
    <source>
        <dbReference type="ARBA" id="ARBA00023125"/>
    </source>
</evidence>
<keyword evidence="8" id="KW-1185">Reference proteome</keyword>
<dbReference type="PROSITE" id="PS00622">
    <property type="entry name" value="HTH_LUXR_1"/>
    <property type="match status" value="1"/>
</dbReference>
<keyword evidence="2" id="KW-0238">DNA-binding</keyword>
<keyword evidence="1" id="KW-0805">Transcription regulation</keyword>
<sequence>MKRFPFLFVLLICIAQGYAQNTLKGNVRAEENSENKEIVLYRLLPEDNYKTGEVVATGRIGEDGSFVLHDSVFSEKDEVYELHVGITAPGTKLLDTTINNFRRFILSNKDSVRFGIENSRGFEYSNSNEADREWQKLKEYEEKIAAKEDLNPENYLTETRNYTKDSLEILLVKLLSIQTLDEKQLLEKDITENPDFYLDLLAKLHDSDLDPASYTYLENKIRATHQELINRKYHISLAFNFFSFTGIVGLLLVVFRMHKRSATLPSVQLSPQEEKVKNLILEGKTNKEIAAALFISISTVKTHTSSIYSKLNVTNRRDLVLKHQNHTGTST</sequence>
<dbReference type="SMART" id="SM00421">
    <property type="entry name" value="HTH_LUXR"/>
    <property type="match status" value="1"/>
</dbReference>
<feature type="chain" id="PRO_5022710189" evidence="5">
    <location>
        <begin position="20"/>
        <end position="331"/>
    </location>
</feature>
<keyword evidence="4" id="KW-0812">Transmembrane</keyword>
<gene>
    <name evidence="7" type="ORF">FHG64_17885</name>
</gene>
<keyword evidence="4" id="KW-0472">Membrane</keyword>
<dbReference type="InterPro" id="IPR016032">
    <property type="entry name" value="Sig_transdc_resp-reg_C-effctor"/>
</dbReference>
<accession>A0A5B7X6L3</accession>
<dbReference type="EMBL" id="CP040812">
    <property type="protein sequence ID" value="QCY71116.1"/>
    <property type="molecule type" value="Genomic_DNA"/>
</dbReference>
<dbReference type="PRINTS" id="PR00038">
    <property type="entry name" value="HTHLUXR"/>
</dbReference>
<proteinExistence type="predicted"/>